<feature type="signal peptide" evidence="1">
    <location>
        <begin position="1"/>
        <end position="24"/>
    </location>
</feature>
<evidence type="ECO:0000313" key="3">
    <source>
        <dbReference type="WBParaSite" id="PSU_v2.g17497.t1"/>
    </source>
</evidence>
<keyword evidence="2" id="KW-1185">Reference proteome</keyword>
<evidence type="ECO:0000313" key="2">
    <source>
        <dbReference type="Proteomes" id="UP000887577"/>
    </source>
</evidence>
<protein>
    <submittedName>
        <fullName evidence="3">Uncharacterized protein</fullName>
    </submittedName>
</protein>
<evidence type="ECO:0000256" key="1">
    <source>
        <dbReference type="SAM" id="SignalP"/>
    </source>
</evidence>
<name>A0A914YBA9_9BILA</name>
<feature type="chain" id="PRO_5037846705" evidence="1">
    <location>
        <begin position="25"/>
        <end position="115"/>
    </location>
</feature>
<dbReference type="WBParaSite" id="PSU_v2.g17497.t1">
    <property type="protein sequence ID" value="PSU_v2.g17497.t1"/>
    <property type="gene ID" value="PSU_v2.g17497"/>
</dbReference>
<keyword evidence="1" id="KW-0732">Signal</keyword>
<reference evidence="3" key="1">
    <citation type="submission" date="2022-11" db="UniProtKB">
        <authorList>
            <consortium name="WormBaseParasite"/>
        </authorList>
    </citation>
    <scope>IDENTIFICATION</scope>
</reference>
<accession>A0A914YBA9</accession>
<organism evidence="2 3">
    <name type="scientific">Panagrolaimus superbus</name>
    <dbReference type="NCBI Taxonomy" id="310955"/>
    <lineage>
        <taxon>Eukaryota</taxon>
        <taxon>Metazoa</taxon>
        <taxon>Ecdysozoa</taxon>
        <taxon>Nematoda</taxon>
        <taxon>Chromadorea</taxon>
        <taxon>Rhabditida</taxon>
        <taxon>Tylenchina</taxon>
        <taxon>Panagrolaimomorpha</taxon>
        <taxon>Panagrolaimoidea</taxon>
        <taxon>Panagrolaimidae</taxon>
        <taxon>Panagrolaimus</taxon>
    </lineage>
</organism>
<proteinExistence type="predicted"/>
<dbReference type="Proteomes" id="UP000887577">
    <property type="component" value="Unplaced"/>
</dbReference>
<dbReference type="AlphaFoldDB" id="A0A914YBA9"/>
<sequence length="115" mass="12988">MKFGCGVLIFLFVFICLQLQHSEAVKCPFNRHNLNETKECSACAVVVCGFDGNVTHGCSSDDLFKKCPKKYDNDIDFIKRRSIKFYKNDTFEYFSGCSGAVNGTKCMQDEVCLIL</sequence>